<dbReference type="Proteomes" id="UP001595647">
    <property type="component" value="Unassembled WGS sequence"/>
</dbReference>
<feature type="domain" description="FAD-binding PCMH-type" evidence="9">
    <location>
        <begin position="48"/>
        <end position="280"/>
    </location>
</feature>
<evidence type="ECO:0000256" key="1">
    <source>
        <dbReference type="ARBA" id="ARBA00001974"/>
    </source>
</evidence>
<organism evidence="10 11">
    <name type="scientific">Ciceribacter thiooxidans</name>
    <dbReference type="NCBI Taxonomy" id="1969821"/>
    <lineage>
        <taxon>Bacteria</taxon>
        <taxon>Pseudomonadati</taxon>
        <taxon>Pseudomonadota</taxon>
        <taxon>Alphaproteobacteria</taxon>
        <taxon>Hyphomicrobiales</taxon>
        <taxon>Rhizobiaceae</taxon>
        <taxon>Ciceribacter</taxon>
    </lineage>
</organism>
<dbReference type="SUPFAM" id="SSF46548">
    <property type="entry name" value="alpha-helical ferredoxin"/>
    <property type="match status" value="1"/>
</dbReference>
<evidence type="ECO:0000313" key="10">
    <source>
        <dbReference type="EMBL" id="MFC3165742.1"/>
    </source>
</evidence>
<keyword evidence="3" id="KW-0479">Metal-binding</keyword>
<comment type="caution">
    <text evidence="10">The sequence shown here is derived from an EMBL/GenBank/DDBJ whole genome shotgun (WGS) entry which is preliminary data.</text>
</comment>
<comment type="cofactor">
    <cofactor evidence="1">
        <name>FAD</name>
        <dbReference type="ChEBI" id="CHEBI:57692"/>
    </cofactor>
</comment>
<evidence type="ECO:0000256" key="3">
    <source>
        <dbReference type="ARBA" id="ARBA00022723"/>
    </source>
</evidence>
<evidence type="ECO:0000259" key="8">
    <source>
        <dbReference type="PROSITE" id="PS51379"/>
    </source>
</evidence>
<dbReference type="InterPro" id="IPR009051">
    <property type="entry name" value="Helical_ferredxn"/>
</dbReference>
<dbReference type="PROSITE" id="PS51387">
    <property type="entry name" value="FAD_PCMH"/>
    <property type="match status" value="1"/>
</dbReference>
<evidence type="ECO:0000256" key="5">
    <source>
        <dbReference type="ARBA" id="ARBA00023002"/>
    </source>
</evidence>
<dbReference type="Pfam" id="PF13183">
    <property type="entry name" value="Fer4_8"/>
    <property type="match status" value="1"/>
</dbReference>
<evidence type="ECO:0000256" key="4">
    <source>
        <dbReference type="ARBA" id="ARBA00022827"/>
    </source>
</evidence>
<evidence type="ECO:0000313" key="11">
    <source>
        <dbReference type="Proteomes" id="UP001595647"/>
    </source>
</evidence>
<dbReference type="InterPro" id="IPR016166">
    <property type="entry name" value="FAD-bd_PCMH"/>
</dbReference>
<name>A0ABV7IB77_9HYPH</name>
<sequence length="1008" mass="110281">MIPRLDRPASVADAPPSFFERLIEAGFRGDIETRAGSRIVHATDNSIYQMEPQAVLFPRGAEDLQIIARTLSEPAFRNLTVAPRGGGTGTNGQSLTHGIVIDCSRHMNRILHIDPVRRIARVEAGVVKDALNRALKPFGLFFAPELSTSNRATIGGMISTDACGQGSCLYGKTSNHVLALRTVLMDGTDFWSRLLEGADLEAALQRQDRIGDIHRVAERITREKQQRIKEVFPNLNRYMTGYDLAHVRRDDGRFDLNAILCGSEGTLAMIAEAELNLLPLPAEVALVNIRYNDFNAALEDARNLTALKVASVETVDEKVLGLAKGDIVWTAISRFFPDDEGTAANGINIVEVLADNEAELEQKLAAVTGALENAANPNRLGHTVARGHKDAEAIWTMRKRAVGLLGNVEGPVRPVAFVEDTAVPPEHLAAYIREFRALLDKAGVAYGMFGHVDAGVLHVRPALDLARPDHVPLVREISDAVVALTRKYGGVLWGEHGKGVRSEYVPEFFGDLYPCLQEIKRAFDPENRLNPGKIASADATPLLKIDEVPLRGALDRAIGNDIRAAFDDAAYCNGNGACFDFDETSPMCPSYKASRDRRLSPKGRASLMREWLRLIAEKGLDPRRELMKPSRFALPRRALNTLNPANREDFSHEVKSAMDSCLSCKACAGQCPVKVSVPAFRSKFLAAYHGRYLRPLKDPLVASIETLLPLMARLRPVYNAVVETKPGKVLMRLMGLTALPALPERSLDNQACRLNVPVADPEALARLAPEERKAVVVLVVDAFTAHFDPAVAVAAVSLARKLGFNPMLARGHVNGKALYVHGYLARFEKAAHQTGAYLQSLADLDLPLVGLDPSMTLAFRSEYKTLPGNPLKATVALPEEWLVSIGLRNIASTAIQGNVSLMVHCTERTNAAASIGQWKAVFKAFGLTLEMVDTGCCGMAGTFGHEVRNRPMSETLYAMSWAETVKRQQPEDILMASGYSCRSQVKAIDRRSLPHPLQVLDRLFPANS</sequence>
<dbReference type="PROSITE" id="PS00198">
    <property type="entry name" value="4FE4S_FER_1"/>
    <property type="match status" value="1"/>
</dbReference>
<keyword evidence="6" id="KW-0408">Iron</keyword>
<dbReference type="PROSITE" id="PS51379">
    <property type="entry name" value="4FE4S_FER_2"/>
    <property type="match status" value="1"/>
</dbReference>
<dbReference type="PANTHER" id="PTHR11748">
    <property type="entry name" value="D-LACTATE DEHYDROGENASE"/>
    <property type="match status" value="1"/>
</dbReference>
<keyword evidence="11" id="KW-1185">Reference proteome</keyword>
<proteinExistence type="predicted"/>
<keyword evidence="5" id="KW-0560">Oxidoreductase</keyword>
<evidence type="ECO:0000256" key="6">
    <source>
        <dbReference type="ARBA" id="ARBA00023004"/>
    </source>
</evidence>
<accession>A0ABV7IB77</accession>
<feature type="domain" description="4Fe-4S ferredoxin-type" evidence="8">
    <location>
        <begin position="652"/>
        <end position="681"/>
    </location>
</feature>
<keyword evidence="2" id="KW-0285">Flavoprotein</keyword>
<evidence type="ECO:0000259" key="9">
    <source>
        <dbReference type="PROSITE" id="PS51387"/>
    </source>
</evidence>
<reference evidence="11" key="1">
    <citation type="journal article" date="2019" name="Int. J. Syst. Evol. Microbiol.">
        <title>The Global Catalogue of Microorganisms (GCM) 10K type strain sequencing project: providing services to taxonomists for standard genome sequencing and annotation.</title>
        <authorList>
            <consortium name="The Broad Institute Genomics Platform"/>
            <consortium name="The Broad Institute Genome Sequencing Center for Infectious Disease"/>
            <person name="Wu L."/>
            <person name="Ma J."/>
        </authorList>
    </citation>
    <scope>NUCLEOTIDE SEQUENCE [LARGE SCALE GENOMIC DNA]</scope>
    <source>
        <strain evidence="11">KCTC 52231</strain>
    </source>
</reference>
<gene>
    <name evidence="10" type="ORF">ACFOHV_20875</name>
</gene>
<dbReference type="SUPFAM" id="SSF55103">
    <property type="entry name" value="FAD-linked oxidases, C-terminal domain"/>
    <property type="match status" value="1"/>
</dbReference>
<dbReference type="Gene3D" id="3.30.465.10">
    <property type="match status" value="1"/>
</dbReference>
<dbReference type="InterPro" id="IPR006094">
    <property type="entry name" value="Oxid_FAD_bind_N"/>
</dbReference>
<dbReference type="SUPFAM" id="SSF56176">
    <property type="entry name" value="FAD-binding/transporter-associated domain-like"/>
    <property type="match status" value="1"/>
</dbReference>
<keyword evidence="4" id="KW-0274">FAD</keyword>
<dbReference type="Pfam" id="PF01565">
    <property type="entry name" value="FAD_binding_4"/>
    <property type="match status" value="1"/>
</dbReference>
<dbReference type="InterPro" id="IPR017896">
    <property type="entry name" value="4Fe4S_Fe-S-bd"/>
</dbReference>
<dbReference type="InterPro" id="IPR004113">
    <property type="entry name" value="FAD-bd_oxidored_4_C"/>
</dbReference>
<protein>
    <submittedName>
        <fullName evidence="10">FAD-binding and (Fe-S)-binding domain-containing protein</fullName>
    </submittedName>
</protein>
<dbReference type="Pfam" id="PF02913">
    <property type="entry name" value="FAD-oxidase_C"/>
    <property type="match status" value="1"/>
</dbReference>
<dbReference type="InterPro" id="IPR016164">
    <property type="entry name" value="FAD-linked_Oxase-like_C"/>
</dbReference>
<dbReference type="Gene3D" id="1.10.1060.10">
    <property type="entry name" value="Alpha-helical ferredoxin"/>
    <property type="match status" value="1"/>
</dbReference>
<dbReference type="InterPro" id="IPR017900">
    <property type="entry name" value="4Fe4S_Fe_S_CS"/>
</dbReference>
<evidence type="ECO:0000256" key="7">
    <source>
        <dbReference type="ARBA" id="ARBA00023014"/>
    </source>
</evidence>
<dbReference type="Gene3D" id="3.30.70.2740">
    <property type="match status" value="1"/>
</dbReference>
<dbReference type="RefSeq" id="WP_182308329.1">
    <property type="nucleotide sequence ID" value="NZ_CP059897.1"/>
</dbReference>
<dbReference type="EMBL" id="JBHRTG010000019">
    <property type="protein sequence ID" value="MFC3165742.1"/>
    <property type="molecule type" value="Genomic_DNA"/>
</dbReference>
<dbReference type="InterPro" id="IPR016169">
    <property type="entry name" value="FAD-bd_PCMH_sub2"/>
</dbReference>
<keyword evidence="7" id="KW-0411">Iron-sulfur</keyword>
<evidence type="ECO:0000256" key="2">
    <source>
        <dbReference type="ARBA" id="ARBA00022630"/>
    </source>
</evidence>
<dbReference type="InterPro" id="IPR036318">
    <property type="entry name" value="FAD-bd_PCMH-like_sf"/>
</dbReference>
<dbReference type="PANTHER" id="PTHR11748:SF119">
    <property type="entry name" value="D-2-HYDROXYGLUTARATE DEHYDROGENASE"/>
    <property type="match status" value="1"/>
</dbReference>